<keyword evidence="3" id="KW-1185">Reference proteome</keyword>
<evidence type="ECO:0000256" key="1">
    <source>
        <dbReference type="SAM" id="SignalP"/>
    </source>
</evidence>
<evidence type="ECO:0000313" key="2">
    <source>
        <dbReference type="EMBL" id="SFE24157.1"/>
    </source>
</evidence>
<dbReference type="RefSeq" id="WP_046230958.1">
    <property type="nucleotide sequence ID" value="NZ_FONN01000001.1"/>
</dbReference>
<dbReference type="EMBL" id="FONN01000001">
    <property type="protein sequence ID" value="SFE24157.1"/>
    <property type="molecule type" value="Genomic_DNA"/>
</dbReference>
<dbReference type="OrthoDB" id="2679237at2"/>
<reference evidence="3" key="1">
    <citation type="submission" date="2016-10" db="EMBL/GenBank/DDBJ databases">
        <authorList>
            <person name="Varghese N."/>
            <person name="Submissions S."/>
        </authorList>
    </citation>
    <scope>NUCLEOTIDE SEQUENCE [LARGE SCALE GENOMIC DNA]</scope>
    <source>
        <strain evidence="3">CGMCC 1.10223</strain>
    </source>
</reference>
<feature type="chain" id="PRO_5010180260" description="YtkA-like" evidence="1">
    <location>
        <begin position="26"/>
        <end position="125"/>
    </location>
</feature>
<dbReference type="InterPro" id="IPR035986">
    <property type="entry name" value="PKD_dom_sf"/>
</dbReference>
<proteinExistence type="predicted"/>
<feature type="signal peptide" evidence="1">
    <location>
        <begin position="1"/>
        <end position="25"/>
    </location>
</feature>
<evidence type="ECO:0008006" key="4">
    <source>
        <dbReference type="Google" id="ProtNLM"/>
    </source>
</evidence>
<keyword evidence="1" id="KW-0732">Signal</keyword>
<sequence length="125" mass="13302">MRTVVKVTAVVGLICTFLVGCSASATTPIDPAALDATLTTEPTAPSAGTPIKLRAEFTGAELSKSSGLTFEIRVDDNQALVEAEKGGSNTFDGVYTFSKSGTYEVYLHLYTEDIHLTKKKQVVVQ</sequence>
<dbReference type="Proteomes" id="UP000183410">
    <property type="component" value="Unassembled WGS sequence"/>
</dbReference>
<dbReference type="PROSITE" id="PS51257">
    <property type="entry name" value="PROKAR_LIPOPROTEIN"/>
    <property type="match status" value="1"/>
</dbReference>
<gene>
    <name evidence="2" type="ORF">SAMN04487969_101860</name>
</gene>
<organism evidence="2 3">
    <name type="scientific">Paenibacillus algorifonticola</name>
    <dbReference type="NCBI Taxonomy" id="684063"/>
    <lineage>
        <taxon>Bacteria</taxon>
        <taxon>Bacillati</taxon>
        <taxon>Bacillota</taxon>
        <taxon>Bacilli</taxon>
        <taxon>Bacillales</taxon>
        <taxon>Paenibacillaceae</taxon>
        <taxon>Paenibacillus</taxon>
    </lineage>
</organism>
<name>A0A1I1YXH8_9BACL</name>
<evidence type="ECO:0000313" key="3">
    <source>
        <dbReference type="Proteomes" id="UP000183410"/>
    </source>
</evidence>
<dbReference type="SUPFAM" id="SSF49299">
    <property type="entry name" value="PKD domain"/>
    <property type="match status" value="1"/>
</dbReference>
<dbReference type="AlphaFoldDB" id="A0A1I1YXH8"/>
<accession>A0A1I1YXH8</accession>
<protein>
    <recommendedName>
        <fullName evidence="4">YtkA-like</fullName>
    </recommendedName>
</protein>